<dbReference type="SUPFAM" id="SSF56672">
    <property type="entry name" value="DNA/RNA polymerases"/>
    <property type="match status" value="1"/>
</dbReference>
<accession>A0A9Q3E5L5</accession>
<gene>
    <name evidence="2" type="ORF">O181_052780</name>
</gene>
<dbReference type="PROSITE" id="PS50878">
    <property type="entry name" value="RT_POL"/>
    <property type="match status" value="1"/>
</dbReference>
<dbReference type="PANTHER" id="PTHR33064">
    <property type="entry name" value="POL PROTEIN"/>
    <property type="match status" value="1"/>
</dbReference>
<dbReference type="OrthoDB" id="1000214at2759"/>
<proteinExistence type="predicted"/>
<evidence type="ECO:0000313" key="2">
    <source>
        <dbReference type="EMBL" id="MBW0513065.1"/>
    </source>
</evidence>
<evidence type="ECO:0000259" key="1">
    <source>
        <dbReference type="PROSITE" id="PS50878"/>
    </source>
</evidence>
<dbReference type="PANTHER" id="PTHR33064:SF37">
    <property type="entry name" value="RIBONUCLEASE H"/>
    <property type="match status" value="1"/>
</dbReference>
<evidence type="ECO:0000313" key="3">
    <source>
        <dbReference type="Proteomes" id="UP000765509"/>
    </source>
</evidence>
<feature type="domain" description="Reverse transcriptase" evidence="1">
    <location>
        <begin position="1"/>
        <end position="83"/>
    </location>
</feature>
<dbReference type="InterPro" id="IPR043502">
    <property type="entry name" value="DNA/RNA_pol_sf"/>
</dbReference>
<dbReference type="AlphaFoldDB" id="A0A9Q3E5L5"/>
<dbReference type="Proteomes" id="UP000765509">
    <property type="component" value="Unassembled WGS sequence"/>
</dbReference>
<dbReference type="InterPro" id="IPR051320">
    <property type="entry name" value="Viral_Replic_Matur_Polypro"/>
</dbReference>
<name>A0A9Q3E5L5_9BASI</name>
<comment type="caution">
    <text evidence="2">The sequence shown here is derived from an EMBL/GenBank/DDBJ whole genome shotgun (WGS) entry which is preliminary data.</text>
</comment>
<dbReference type="InterPro" id="IPR043128">
    <property type="entry name" value="Rev_trsase/Diguanyl_cyclase"/>
</dbReference>
<dbReference type="Pfam" id="PF00078">
    <property type="entry name" value="RVT_1"/>
    <property type="match status" value="1"/>
</dbReference>
<dbReference type="Gene3D" id="3.30.70.270">
    <property type="match status" value="2"/>
</dbReference>
<organism evidence="2 3">
    <name type="scientific">Austropuccinia psidii MF-1</name>
    <dbReference type="NCBI Taxonomy" id="1389203"/>
    <lineage>
        <taxon>Eukaryota</taxon>
        <taxon>Fungi</taxon>
        <taxon>Dikarya</taxon>
        <taxon>Basidiomycota</taxon>
        <taxon>Pucciniomycotina</taxon>
        <taxon>Pucciniomycetes</taxon>
        <taxon>Pucciniales</taxon>
        <taxon>Sphaerophragmiaceae</taxon>
        <taxon>Austropuccinia</taxon>
    </lineage>
</organism>
<reference evidence="2" key="1">
    <citation type="submission" date="2021-03" db="EMBL/GenBank/DDBJ databases">
        <title>Draft genome sequence of rust myrtle Austropuccinia psidii MF-1, a brazilian biotype.</title>
        <authorList>
            <person name="Quecine M.C."/>
            <person name="Pachon D.M.R."/>
            <person name="Bonatelli M.L."/>
            <person name="Correr F.H."/>
            <person name="Franceschini L.M."/>
            <person name="Leite T.F."/>
            <person name="Margarido G.R.A."/>
            <person name="Almeida C.A."/>
            <person name="Ferrarezi J.A."/>
            <person name="Labate C.A."/>
        </authorList>
    </citation>
    <scope>NUCLEOTIDE SEQUENCE</scope>
    <source>
        <strain evidence="2">MF-1</strain>
    </source>
</reference>
<sequence>MPFGMKNAPSHYQRMMNTIFPEELSEGRLIIYIYDIIVFSESWDSHSTRLERVLQNIVKVNMKISLKKCHFAYSELKAVGHVLSGLNLGVDNKEVASVLLKPMSQTKKEIHLFPGFSGYYRQHIKDFSRISKSLYKLCDQQAVYEMTVERVKEYEELKSALTNSPLLPIPC</sequence>
<dbReference type="EMBL" id="AVOT02023160">
    <property type="protein sequence ID" value="MBW0513065.1"/>
    <property type="molecule type" value="Genomic_DNA"/>
</dbReference>
<dbReference type="InterPro" id="IPR000477">
    <property type="entry name" value="RT_dom"/>
</dbReference>
<keyword evidence="3" id="KW-1185">Reference proteome</keyword>
<protein>
    <recommendedName>
        <fullName evidence="1">Reverse transcriptase domain-containing protein</fullName>
    </recommendedName>
</protein>